<comment type="caution">
    <text evidence="1">The sequence shown here is derived from an EMBL/GenBank/DDBJ whole genome shotgun (WGS) entry which is preliminary data.</text>
</comment>
<sequence>MLRNRWNISTDDALLSLIHIKSHMLQEYMARDPANVEDHSNALGNSINDEDTLLKITCQDPICVSQGATLAIGVLIRPIGELTSVESWYTKYKDRDITAHIPRYDDDGKISLLPRIDTLSNDTQSCKRTVVGKGAQPYILYVTFGTVVVHDNMLNKSLPLTVYIIPKGDSCSKVVALSIVGEVMVKEILQIQVAVRDNLVLATLTNTDVKDNLVIEDAQITCAYHTRPDISLPFTLGSNNKMNLMFRTGLGAKDMLREDVKVLIKW</sequence>
<evidence type="ECO:0000313" key="2">
    <source>
        <dbReference type="Proteomes" id="UP001195914"/>
    </source>
</evidence>
<dbReference type="EMBL" id="JAHBMH010000033">
    <property type="protein sequence ID" value="KAK1937199.1"/>
    <property type="molecule type" value="Genomic_DNA"/>
</dbReference>
<evidence type="ECO:0000313" key="1">
    <source>
        <dbReference type="EMBL" id="KAK1937199.1"/>
    </source>
</evidence>
<organism evidence="1 2">
    <name type="scientific">Babesia divergens</name>
    <dbReference type="NCBI Taxonomy" id="32595"/>
    <lineage>
        <taxon>Eukaryota</taxon>
        <taxon>Sar</taxon>
        <taxon>Alveolata</taxon>
        <taxon>Apicomplexa</taxon>
        <taxon>Aconoidasida</taxon>
        <taxon>Piroplasmida</taxon>
        <taxon>Babesiidae</taxon>
        <taxon>Babesia</taxon>
    </lineage>
</organism>
<dbReference type="Proteomes" id="UP001195914">
    <property type="component" value="Unassembled WGS sequence"/>
</dbReference>
<accession>A0AAD9GES4</accession>
<keyword evidence="2" id="KW-1185">Reference proteome</keyword>
<name>A0AAD9GES4_BABDI</name>
<proteinExistence type="predicted"/>
<protein>
    <submittedName>
        <fullName evidence="1">Uncharacterized protein</fullName>
    </submittedName>
</protein>
<dbReference type="AlphaFoldDB" id="A0AAD9GES4"/>
<gene>
    <name evidence="1" type="ORF">X943_000077</name>
</gene>
<reference evidence="1" key="1">
    <citation type="journal article" date="2014" name="Nucleic Acids Res.">
        <title>The evolutionary dynamics of variant antigen genes in Babesia reveal a history of genomic innovation underlying host-parasite interaction.</title>
        <authorList>
            <person name="Jackson A.P."/>
            <person name="Otto T.D."/>
            <person name="Darby A."/>
            <person name="Ramaprasad A."/>
            <person name="Xia D."/>
            <person name="Echaide I.E."/>
            <person name="Farber M."/>
            <person name="Gahlot S."/>
            <person name="Gamble J."/>
            <person name="Gupta D."/>
            <person name="Gupta Y."/>
            <person name="Jackson L."/>
            <person name="Malandrin L."/>
            <person name="Malas T.B."/>
            <person name="Moussa E."/>
            <person name="Nair M."/>
            <person name="Reid A.J."/>
            <person name="Sanders M."/>
            <person name="Sharma J."/>
            <person name="Tracey A."/>
            <person name="Quail M.A."/>
            <person name="Weir W."/>
            <person name="Wastling J.M."/>
            <person name="Hall N."/>
            <person name="Willadsen P."/>
            <person name="Lingelbach K."/>
            <person name="Shiels B."/>
            <person name="Tait A."/>
            <person name="Berriman M."/>
            <person name="Allred D.R."/>
            <person name="Pain A."/>
        </authorList>
    </citation>
    <scope>NUCLEOTIDE SEQUENCE</scope>
    <source>
        <strain evidence="1">1802A</strain>
    </source>
</reference>
<reference evidence="1" key="2">
    <citation type="submission" date="2021-05" db="EMBL/GenBank/DDBJ databases">
        <authorList>
            <person name="Pain A."/>
        </authorList>
    </citation>
    <scope>NUCLEOTIDE SEQUENCE</scope>
    <source>
        <strain evidence="1">1802A</strain>
    </source>
</reference>